<dbReference type="SUPFAM" id="SSF54631">
    <property type="entry name" value="CBS-domain pair"/>
    <property type="match status" value="1"/>
</dbReference>
<keyword evidence="6 9" id="KW-1133">Transmembrane helix</keyword>
<dbReference type="GO" id="GO:0005886">
    <property type="term" value="C:plasma membrane"/>
    <property type="evidence" value="ECO:0007669"/>
    <property type="project" value="UniProtKB-SubCell"/>
</dbReference>
<evidence type="ECO:0000256" key="1">
    <source>
        <dbReference type="ARBA" id="ARBA00004141"/>
    </source>
</evidence>
<dbReference type="Pfam" id="PF01769">
    <property type="entry name" value="MgtE"/>
    <property type="match status" value="1"/>
</dbReference>
<evidence type="ECO:0000259" key="10">
    <source>
        <dbReference type="PROSITE" id="PS51371"/>
    </source>
</evidence>
<evidence type="ECO:0000256" key="3">
    <source>
        <dbReference type="ARBA" id="ARBA00022448"/>
    </source>
</evidence>
<feature type="transmembrane region" description="Helical" evidence="9">
    <location>
        <begin position="318"/>
        <end position="339"/>
    </location>
</feature>
<evidence type="ECO:0000313" key="12">
    <source>
        <dbReference type="Proteomes" id="UP000268007"/>
    </source>
</evidence>
<dbReference type="InterPro" id="IPR006669">
    <property type="entry name" value="MgtE_transporter"/>
</dbReference>
<keyword evidence="4 9" id="KW-0812">Transmembrane</keyword>
<dbReference type="InterPro" id="IPR000644">
    <property type="entry name" value="CBS_dom"/>
</dbReference>
<dbReference type="InterPro" id="IPR046342">
    <property type="entry name" value="CBS_dom_sf"/>
</dbReference>
<feature type="transmembrane region" description="Helical" evidence="9">
    <location>
        <begin position="286"/>
        <end position="306"/>
    </location>
</feature>
<comment type="caution">
    <text evidence="11">The sequence shown here is derived from an EMBL/GenBank/DDBJ whole genome shotgun (WGS) entry which is preliminary data.</text>
</comment>
<dbReference type="SUPFAM" id="SSF158791">
    <property type="entry name" value="MgtE N-terminal domain-like"/>
    <property type="match status" value="1"/>
</dbReference>
<feature type="transmembrane region" description="Helical" evidence="9">
    <location>
        <begin position="387"/>
        <end position="409"/>
    </location>
</feature>
<keyword evidence="5 9" id="KW-0460">Magnesium</keyword>
<dbReference type="Pfam" id="PF03448">
    <property type="entry name" value="MgtE_N"/>
    <property type="match status" value="1"/>
</dbReference>
<dbReference type="Gene3D" id="1.25.60.10">
    <property type="entry name" value="MgtE N-terminal domain-like"/>
    <property type="match status" value="1"/>
</dbReference>
<comment type="subcellular location">
    <subcellularLocation>
        <location evidence="9">Cell membrane</location>
        <topology evidence="9">Multi-pass membrane protein</topology>
    </subcellularLocation>
    <subcellularLocation>
        <location evidence="1">Membrane</location>
        <topology evidence="1">Multi-pass membrane protein</topology>
    </subcellularLocation>
</comment>
<dbReference type="Pfam" id="PF00571">
    <property type="entry name" value="CBS"/>
    <property type="match status" value="2"/>
</dbReference>
<dbReference type="SUPFAM" id="SSF161093">
    <property type="entry name" value="MgtE membrane domain-like"/>
    <property type="match status" value="1"/>
</dbReference>
<gene>
    <name evidence="11" type="ORF">BDD43_3856</name>
</gene>
<evidence type="ECO:0000256" key="9">
    <source>
        <dbReference type="RuleBase" id="RU362011"/>
    </source>
</evidence>
<feature type="domain" description="CBS" evidence="10">
    <location>
        <begin position="140"/>
        <end position="203"/>
    </location>
</feature>
<dbReference type="PANTHER" id="PTHR43773">
    <property type="entry name" value="MAGNESIUM TRANSPORTER MGTE"/>
    <property type="match status" value="1"/>
</dbReference>
<comment type="similarity">
    <text evidence="2 9">Belongs to the SLC41A transporter family.</text>
</comment>
<keyword evidence="9" id="KW-1003">Cell membrane</keyword>
<dbReference type="AlphaFoldDB" id="A0A495J5J6"/>
<evidence type="ECO:0000256" key="6">
    <source>
        <dbReference type="ARBA" id="ARBA00022989"/>
    </source>
</evidence>
<feature type="domain" description="CBS" evidence="10">
    <location>
        <begin position="204"/>
        <end position="260"/>
    </location>
</feature>
<dbReference type="Gene3D" id="3.10.580.10">
    <property type="entry name" value="CBS-domain"/>
    <property type="match status" value="1"/>
</dbReference>
<organism evidence="11 12">
    <name type="scientific">Mucilaginibacter gracilis</name>
    <dbReference type="NCBI Taxonomy" id="423350"/>
    <lineage>
        <taxon>Bacteria</taxon>
        <taxon>Pseudomonadati</taxon>
        <taxon>Bacteroidota</taxon>
        <taxon>Sphingobacteriia</taxon>
        <taxon>Sphingobacteriales</taxon>
        <taxon>Sphingobacteriaceae</taxon>
        <taxon>Mucilaginibacter</taxon>
    </lineage>
</organism>
<dbReference type="SMART" id="SM00116">
    <property type="entry name" value="CBS"/>
    <property type="match status" value="2"/>
</dbReference>
<dbReference type="Proteomes" id="UP000268007">
    <property type="component" value="Unassembled WGS sequence"/>
</dbReference>
<evidence type="ECO:0000256" key="5">
    <source>
        <dbReference type="ARBA" id="ARBA00022842"/>
    </source>
</evidence>
<dbReference type="InterPro" id="IPR006667">
    <property type="entry name" value="SLC41_membr_dom"/>
</dbReference>
<evidence type="ECO:0000256" key="7">
    <source>
        <dbReference type="ARBA" id="ARBA00023136"/>
    </source>
</evidence>
<evidence type="ECO:0000313" key="11">
    <source>
        <dbReference type="EMBL" id="RKR83644.1"/>
    </source>
</evidence>
<keyword evidence="12" id="KW-1185">Reference proteome</keyword>
<evidence type="ECO:0000256" key="2">
    <source>
        <dbReference type="ARBA" id="ARBA00009749"/>
    </source>
</evidence>
<proteinExistence type="inferred from homology"/>
<dbReference type="SMART" id="SM00924">
    <property type="entry name" value="MgtE_N"/>
    <property type="match status" value="1"/>
</dbReference>
<dbReference type="GO" id="GO:0015095">
    <property type="term" value="F:magnesium ion transmembrane transporter activity"/>
    <property type="evidence" value="ECO:0007669"/>
    <property type="project" value="UniProtKB-UniRule"/>
</dbReference>
<keyword evidence="9" id="KW-0479">Metal-binding</keyword>
<dbReference type="Gene3D" id="1.10.357.20">
    <property type="entry name" value="SLC41 divalent cation transporters, integral membrane domain"/>
    <property type="match status" value="1"/>
</dbReference>
<dbReference type="InterPro" id="IPR006668">
    <property type="entry name" value="Mg_transptr_MgtE_intracell_dom"/>
</dbReference>
<accession>A0A495J5J6</accession>
<dbReference type="NCBIfam" id="TIGR00400">
    <property type="entry name" value="mgtE"/>
    <property type="match status" value="1"/>
</dbReference>
<dbReference type="GO" id="GO:0046872">
    <property type="term" value="F:metal ion binding"/>
    <property type="evidence" value="ECO:0007669"/>
    <property type="project" value="UniProtKB-KW"/>
</dbReference>
<dbReference type="PROSITE" id="PS51371">
    <property type="entry name" value="CBS"/>
    <property type="match status" value="2"/>
</dbReference>
<keyword evidence="8" id="KW-0129">CBS domain</keyword>
<comment type="subunit">
    <text evidence="9">Homodimer.</text>
</comment>
<dbReference type="CDD" id="cd04606">
    <property type="entry name" value="CBS_pair_Mg_transporter"/>
    <property type="match status" value="1"/>
</dbReference>
<dbReference type="InterPro" id="IPR038076">
    <property type="entry name" value="MgtE_N_sf"/>
</dbReference>
<protein>
    <recommendedName>
        <fullName evidence="9">Magnesium transporter MgtE</fullName>
    </recommendedName>
</protein>
<evidence type="ECO:0000256" key="8">
    <source>
        <dbReference type="PROSITE-ProRule" id="PRU00703"/>
    </source>
</evidence>
<dbReference type="PANTHER" id="PTHR43773:SF1">
    <property type="entry name" value="MAGNESIUM TRANSPORTER MGTE"/>
    <property type="match status" value="1"/>
</dbReference>
<keyword evidence="3 9" id="KW-0813">Transport</keyword>
<keyword evidence="7 9" id="KW-0472">Membrane</keyword>
<reference evidence="11 12" key="1">
    <citation type="submission" date="2018-10" db="EMBL/GenBank/DDBJ databases">
        <title>Genomic Encyclopedia of Archaeal and Bacterial Type Strains, Phase II (KMG-II): from individual species to whole genera.</title>
        <authorList>
            <person name="Goeker M."/>
        </authorList>
    </citation>
    <scope>NUCLEOTIDE SEQUENCE [LARGE SCALE GENOMIC DNA]</scope>
    <source>
        <strain evidence="11 12">DSM 18602</strain>
    </source>
</reference>
<feature type="transmembrane region" description="Helical" evidence="9">
    <location>
        <begin position="360"/>
        <end position="381"/>
    </location>
</feature>
<name>A0A495J5J6_9SPHI</name>
<evidence type="ECO:0000256" key="4">
    <source>
        <dbReference type="ARBA" id="ARBA00022692"/>
    </source>
</evidence>
<dbReference type="InterPro" id="IPR036739">
    <property type="entry name" value="SLC41_membr_dom_sf"/>
</dbReference>
<dbReference type="OrthoDB" id="9790355at2"/>
<dbReference type="RefSeq" id="WP_121199118.1">
    <property type="nucleotide sequence ID" value="NZ_RBKU01000001.1"/>
</dbReference>
<dbReference type="EMBL" id="RBKU01000001">
    <property type="protein sequence ID" value="RKR83644.1"/>
    <property type="molecule type" value="Genomic_DNA"/>
</dbReference>
<feature type="transmembrane region" description="Helical" evidence="9">
    <location>
        <begin position="421"/>
        <end position="443"/>
    </location>
</feature>
<comment type="function">
    <text evidence="9">Acts as a magnesium transporter.</text>
</comment>
<sequence length="449" mass="49970">MQSFEINKEDLLRVTTALEGTDDELRKVLEDYHASEIAIIFEKLDQEGRERIINVLPVEVASEVISEMDEEHHPEDILFNLDPEKRSEIIEELDYDDATDLISQLEEHEQHEILENIDHEDATEIRSLLSYAEDTAGGLMNTDVIQVNVAMDKKDALEEIIRQSEEMEDFYTIYVVDDREILQGIISVKDLIKAKADAKVADLVKTEYVYVKADLDQEDVAKLISQYNLSSIPVVDDYMRLLGRITVDDIIDVMEEENTEDILKISGVSEDEELSGNWKDAVKSRLPWLIINLGTAFLAASIIRGFDSTVAKLSVISAYMTIIAGMGGNAATQALAVTVRRISLNDLNDKQAYNTVLKEFLVGMINGCANGIIVFCVALFYDANPMLGLVLFLAMTGNLIIAGLTGASIPLVLKRVGIDPAVASSIIITTFTDCFGFLLPLWLATKLLL</sequence>